<dbReference type="Proteomes" id="UP000691718">
    <property type="component" value="Unassembled WGS sequence"/>
</dbReference>
<proteinExistence type="predicted"/>
<comment type="caution">
    <text evidence="2">The sequence shown here is derived from an EMBL/GenBank/DDBJ whole genome shotgun (WGS) entry which is preliminary data.</text>
</comment>
<accession>A0A8S3X840</accession>
<evidence type="ECO:0000313" key="2">
    <source>
        <dbReference type="EMBL" id="CAG5008507.1"/>
    </source>
</evidence>
<protein>
    <submittedName>
        <fullName evidence="2">(apollo) hypothetical protein</fullName>
    </submittedName>
</protein>
<dbReference type="EMBL" id="CAJQZP010001011">
    <property type="protein sequence ID" value="CAG5008507.1"/>
    <property type="molecule type" value="Genomic_DNA"/>
</dbReference>
<reference evidence="2" key="1">
    <citation type="submission" date="2021-04" db="EMBL/GenBank/DDBJ databases">
        <authorList>
            <person name="Tunstrom K."/>
        </authorList>
    </citation>
    <scope>NUCLEOTIDE SEQUENCE</scope>
</reference>
<keyword evidence="3" id="KW-1185">Reference proteome</keyword>
<dbReference type="OrthoDB" id="7470475at2759"/>
<gene>
    <name evidence="2" type="ORF">PAPOLLO_LOCUS15091</name>
</gene>
<organism evidence="2 3">
    <name type="scientific">Parnassius apollo</name>
    <name type="common">Apollo butterfly</name>
    <name type="synonym">Papilio apollo</name>
    <dbReference type="NCBI Taxonomy" id="110799"/>
    <lineage>
        <taxon>Eukaryota</taxon>
        <taxon>Metazoa</taxon>
        <taxon>Ecdysozoa</taxon>
        <taxon>Arthropoda</taxon>
        <taxon>Hexapoda</taxon>
        <taxon>Insecta</taxon>
        <taxon>Pterygota</taxon>
        <taxon>Neoptera</taxon>
        <taxon>Endopterygota</taxon>
        <taxon>Lepidoptera</taxon>
        <taxon>Glossata</taxon>
        <taxon>Ditrysia</taxon>
        <taxon>Papilionoidea</taxon>
        <taxon>Papilionidae</taxon>
        <taxon>Parnassiinae</taxon>
        <taxon>Parnassini</taxon>
        <taxon>Parnassius</taxon>
        <taxon>Parnassius</taxon>
    </lineage>
</organism>
<evidence type="ECO:0000313" key="3">
    <source>
        <dbReference type="Proteomes" id="UP000691718"/>
    </source>
</evidence>
<dbReference type="AlphaFoldDB" id="A0A8S3X840"/>
<feature type="compositionally biased region" description="Basic and acidic residues" evidence="1">
    <location>
        <begin position="344"/>
        <end position="353"/>
    </location>
</feature>
<feature type="compositionally biased region" description="Polar residues" evidence="1">
    <location>
        <begin position="355"/>
        <end position="364"/>
    </location>
</feature>
<sequence>MTTNRQLMPDLEVVEGIDKICNELDKCNLNKNLEITYEENKLNNTDTLNSQKYDLGYSTSKENNTKPVKGIRLKSKTSKKATRPFDRDKNAVTEYNENFSEPDIKTYIKLKDLTDNKTNTPLIRRKRKLYSTEEEKCNDNWTSDCEIVSEAVSNKNFKITCHKEKDNERKEYKQKSRNKKSKKLVLSLHTKKMNDLFDKLKHISNNNEKIILVDKTNDVSIYNFTSDSEEDDFRLSTLKRNNITSGGSVTPVIKDEIKDKANVKRKRNNRPKSIITFEMSTQQLIDELAVDILNTSLEIRKPLESKVNMEPPPKLAIKRKLEAITDDEVKMIENFEGEVPSLHKEKHSNEVKKATLSNDTSEGTESPLPELIIEKMKPHRDDNDSLLSNATKNIKDIYEEIFYTKGCELNITQNLLPDVDKIDDNNERNSCSYMFNITDELNQVSKCLAPASKSSPEKESPIKETEKSNKFMIQKELNKKLSIDTNQNKINSSNEIKNISGNTEIHLEKSIYHTAGSSSMSTKTTVKCKSTKSVNESLENSLENKNDCLGSSSAVHDVIESCQHSNKSTSTKINTSRVAVKRKSATTRDCKKRKVEVKDTQETCDSCSSISSVNDWLKRSVPTTSTAESLDFGLKETTLNVIEKFDSTVDVIHHNTNKKFIKFLVEPQKQLQDLKLSPELKDQRRTQNKQAVTGLLNDIVELIVVKFSALDIRS</sequence>
<name>A0A8S3X840_PARAO</name>
<feature type="region of interest" description="Disordered" evidence="1">
    <location>
        <begin position="344"/>
        <end position="366"/>
    </location>
</feature>
<evidence type="ECO:0000256" key="1">
    <source>
        <dbReference type="SAM" id="MobiDB-lite"/>
    </source>
</evidence>